<dbReference type="PANTHER" id="PTHR13061">
    <property type="entry name" value="DYNACTIN SUBUNIT P25"/>
    <property type="match status" value="1"/>
</dbReference>
<name>A0A6F8Y6G3_9ACTN</name>
<proteinExistence type="predicted"/>
<dbReference type="SUPFAM" id="SSF51161">
    <property type="entry name" value="Trimeric LpxA-like enzymes"/>
    <property type="match status" value="1"/>
</dbReference>
<dbReference type="EMBL" id="AP022870">
    <property type="protein sequence ID" value="BCB81568.1"/>
    <property type="molecule type" value="Genomic_DNA"/>
</dbReference>
<evidence type="ECO:0000313" key="2">
    <source>
        <dbReference type="Proteomes" id="UP000502508"/>
    </source>
</evidence>
<protein>
    <recommendedName>
        <fullName evidence="3">Acyltransferase</fullName>
    </recommendedName>
</protein>
<dbReference type="InterPro" id="IPR011004">
    <property type="entry name" value="Trimer_LpxA-like_sf"/>
</dbReference>
<dbReference type="AlphaFoldDB" id="A0A6F8Y6G3"/>
<organism evidence="1 2">
    <name type="scientific">Phytohabitans flavus</name>
    <dbReference type="NCBI Taxonomy" id="1076124"/>
    <lineage>
        <taxon>Bacteria</taxon>
        <taxon>Bacillati</taxon>
        <taxon>Actinomycetota</taxon>
        <taxon>Actinomycetes</taxon>
        <taxon>Micromonosporales</taxon>
        <taxon>Micromonosporaceae</taxon>
    </lineage>
</organism>
<dbReference type="Gene3D" id="2.160.10.10">
    <property type="entry name" value="Hexapeptide repeat proteins"/>
    <property type="match status" value="1"/>
</dbReference>
<dbReference type="KEGG" id="pfla:Pflav_079780"/>
<dbReference type="Proteomes" id="UP000502508">
    <property type="component" value="Chromosome"/>
</dbReference>
<evidence type="ECO:0000313" key="1">
    <source>
        <dbReference type="EMBL" id="BCB81568.1"/>
    </source>
</evidence>
<sequence length="207" mass="21660">MGMLIRHRGAQPTVDPTAYVAPNATLVGDVRVGPRARIMYGATLDAEGAHIEVGEACVIAENAVLRATAVADPAHPVVLGDHVFVSPHATLLGCQVGRCAYLATGVTVLQGARLEPGAVVAVGALVHARAVLPAEFFVPPMSVAVGDPVQVIGSDRPEELTAAVRDVNFAAAAFGLQAEWTDRIARYERITEVRVAEFGAHADDEVL</sequence>
<dbReference type="InterPro" id="IPR050484">
    <property type="entry name" value="Transf_Hexapept/Carb_Anhydrase"/>
</dbReference>
<reference evidence="1 2" key="2">
    <citation type="submission" date="2020-03" db="EMBL/GenBank/DDBJ databases">
        <authorList>
            <person name="Ichikawa N."/>
            <person name="Kimura A."/>
            <person name="Kitahashi Y."/>
            <person name="Uohara A."/>
        </authorList>
    </citation>
    <scope>NUCLEOTIDE SEQUENCE [LARGE SCALE GENOMIC DNA]</scope>
    <source>
        <strain evidence="1 2">NBRC 107702</strain>
    </source>
</reference>
<reference evidence="1 2" key="1">
    <citation type="submission" date="2020-03" db="EMBL/GenBank/DDBJ databases">
        <title>Whole genome shotgun sequence of Phytohabitans flavus NBRC 107702.</title>
        <authorList>
            <person name="Komaki H."/>
            <person name="Tamura T."/>
        </authorList>
    </citation>
    <scope>NUCLEOTIDE SEQUENCE [LARGE SCALE GENOMIC DNA]</scope>
    <source>
        <strain evidence="1 2">NBRC 107702</strain>
    </source>
</reference>
<gene>
    <name evidence="1" type="ORF">Pflav_079780</name>
</gene>
<accession>A0A6F8Y6G3</accession>
<keyword evidence="2" id="KW-1185">Reference proteome</keyword>
<evidence type="ECO:0008006" key="3">
    <source>
        <dbReference type="Google" id="ProtNLM"/>
    </source>
</evidence>
<dbReference type="PANTHER" id="PTHR13061:SF29">
    <property type="entry name" value="GAMMA CARBONIC ANHYDRASE-LIKE 1, MITOCHONDRIAL-RELATED"/>
    <property type="match status" value="1"/>
</dbReference>